<evidence type="ECO:0000256" key="1">
    <source>
        <dbReference type="SAM" id="SignalP"/>
    </source>
</evidence>
<keyword evidence="1" id="KW-0732">Signal</keyword>
<dbReference type="EMBL" id="CP102294">
    <property type="protein sequence ID" value="UWN57666.1"/>
    <property type="molecule type" value="Genomic_DNA"/>
</dbReference>
<dbReference type="Proteomes" id="UP001059295">
    <property type="component" value="Chromosome"/>
</dbReference>
<accession>A0ABY5V0D1</accession>
<name>A0ABY5V0D1_9BACT</name>
<dbReference type="PROSITE" id="PS51257">
    <property type="entry name" value="PROKAR_LIPOPROTEIN"/>
    <property type="match status" value="1"/>
</dbReference>
<protein>
    <submittedName>
        <fullName evidence="2">Uncharacterized protein</fullName>
    </submittedName>
</protein>
<evidence type="ECO:0000313" key="3">
    <source>
        <dbReference type="Proteomes" id="UP001059295"/>
    </source>
</evidence>
<sequence length="949" mass="106601">MKRNLLVICASTALLTAGLTSCSDSAGREPDAALWQEDFRYQPVAARPQLEVAYTDSSRTAFEILAEEYHLIGQLRAPHLLQNKADGTPWLWFEMEDASGTRYSTRNYRGETRINLYRRGPYYCEIHWFDVHLATDKKDTAALRGDLTLYCYPEKILADITWHGSGRFVPASMEVKGLVEQKYDGFKPFAKGTIQSYSFPIFGESEPLPADAFRLLAGRNPVRYDRKRGCYILGSHTDGGFQKKLYDEPNFYETVTFRVNNDSVKRKIYVCHESSDGGEITEGGMLLDREGHPMPIVVQVSKNFAGEKEEAFYNPTDQPFSETIFPLYLEPGESHTLTSLHLFQNWGRHMTKHWSSLGAWMDYFHSSTGVTETTCYVPFKFAGLGGVTIADFRAMSQECFWVDQPQHDNLAGHSFLSYYDGKDWIHPVYTGTVYRSTGPNWYDIGLRYLTSDGKIKVTADIFETPQNDELRSYFKVRYEVLQPLEIADARANCRFLTIASIIQGLRFDRFAATGVDEIRLDPSKKPFPVKGVALPEENFFIAEYGDSLNKRGSNAIIVKRFSAGGLKPAATVQLGGYKNVFEQDAAKDTRMCLVPDTDDLKLKAGDVIEIEGYWLPYGATFDTKSPEMVVRYDAEGAMHVVSVEQGEKVSDLPIVVRAENNGALFTVAGGKNLIPVVVKGLTQWRMPRIFVREGDAWRPLYHSRNNALDGYQVFCDEDGTFGAVFLVSASEEPQQLKVTVGESLRMPGKIELSQIEYEGAPVGSAVQIATSAGDVVLTIPQPTMYAVGDERFTPKWSLSEGNSLWFKQQFAEWERGGRLSPNEDDIDLEYWWQNYEPDYSHSSPEYTIDLSGTAFEGARPEALVDGEWAEVEDSLAGSVRAVAVRSSDGKHALALVFLNAEGAFHRGESMGLILKPVDAPTKKRYHVRGKVYVTDADMNTLKKRILSEL</sequence>
<reference evidence="2" key="1">
    <citation type="journal article" date="2022" name="Cell">
        <title>Design, construction, and in vivo augmentation of a complex gut microbiome.</title>
        <authorList>
            <person name="Cheng A.G."/>
            <person name="Ho P.Y."/>
            <person name="Aranda-Diaz A."/>
            <person name="Jain S."/>
            <person name="Yu F.B."/>
            <person name="Meng X."/>
            <person name="Wang M."/>
            <person name="Iakiviak M."/>
            <person name="Nagashima K."/>
            <person name="Zhao A."/>
            <person name="Murugkar P."/>
            <person name="Patil A."/>
            <person name="Atabakhsh K."/>
            <person name="Weakley A."/>
            <person name="Yan J."/>
            <person name="Brumbaugh A.R."/>
            <person name="Higginbottom S."/>
            <person name="Dimas A."/>
            <person name="Shiver A.L."/>
            <person name="Deutschbauer A."/>
            <person name="Neff N."/>
            <person name="Sonnenburg J.L."/>
            <person name="Huang K.C."/>
            <person name="Fischbach M.A."/>
        </authorList>
    </citation>
    <scope>NUCLEOTIDE SEQUENCE</scope>
    <source>
        <strain evidence="2">AP11</strain>
    </source>
</reference>
<proteinExistence type="predicted"/>
<gene>
    <name evidence="2" type="ORF">NQ491_02490</name>
</gene>
<organism evidence="2 3">
    <name type="scientific">Alistipes ihumii AP11</name>
    <dbReference type="NCBI Taxonomy" id="1211813"/>
    <lineage>
        <taxon>Bacteria</taxon>
        <taxon>Pseudomonadati</taxon>
        <taxon>Bacteroidota</taxon>
        <taxon>Bacteroidia</taxon>
        <taxon>Bacteroidales</taxon>
        <taxon>Rikenellaceae</taxon>
        <taxon>Alistipes</taxon>
    </lineage>
</organism>
<keyword evidence="3" id="KW-1185">Reference proteome</keyword>
<dbReference type="GeneID" id="82890566"/>
<feature type="signal peptide" evidence="1">
    <location>
        <begin position="1"/>
        <end position="26"/>
    </location>
</feature>
<evidence type="ECO:0000313" key="2">
    <source>
        <dbReference type="EMBL" id="UWN57666.1"/>
    </source>
</evidence>
<feature type="chain" id="PRO_5045150329" evidence="1">
    <location>
        <begin position="27"/>
        <end position="949"/>
    </location>
</feature>
<dbReference type="RefSeq" id="WP_019244915.1">
    <property type="nucleotide sequence ID" value="NZ_CAPH01000004.1"/>
</dbReference>